<dbReference type="RefSeq" id="WP_159428919.1">
    <property type="nucleotide sequence ID" value="NZ_FOEN01000021.1"/>
</dbReference>
<protein>
    <submittedName>
        <fullName evidence="2">Helix-turn-helix domain-containing protein</fullName>
    </submittedName>
</protein>
<gene>
    <name evidence="2" type="ORF">SAMN04488558_12113</name>
</gene>
<dbReference type="EMBL" id="FOEN01000021">
    <property type="protein sequence ID" value="SEQ55713.1"/>
    <property type="molecule type" value="Genomic_DNA"/>
</dbReference>
<reference evidence="2 3" key="1">
    <citation type="submission" date="2016-10" db="EMBL/GenBank/DDBJ databases">
        <authorList>
            <person name="de Groot N.N."/>
        </authorList>
    </citation>
    <scope>NUCLEOTIDE SEQUENCE [LARGE SCALE GENOMIC DNA]</scope>
    <source>
        <strain evidence="2 3">DSM 15695</strain>
    </source>
</reference>
<evidence type="ECO:0000313" key="3">
    <source>
        <dbReference type="Proteomes" id="UP000198833"/>
    </source>
</evidence>
<dbReference type="SUPFAM" id="SSF51306">
    <property type="entry name" value="LexA/Signal peptidase"/>
    <property type="match status" value="1"/>
</dbReference>
<keyword evidence="3" id="KW-1185">Reference proteome</keyword>
<dbReference type="SMART" id="SM00530">
    <property type="entry name" value="HTH_XRE"/>
    <property type="match status" value="1"/>
</dbReference>
<proteinExistence type="predicted"/>
<dbReference type="STRING" id="89093.SAMN04488558_12113"/>
<sequence length="194" mass="22351">MDLAKRMKEIRKAKGITQQELAVKTNKAVATIIRYEQDYLNTIYKKDIEDLASSLGVSVPYFLGFTEIDDYQFKQLPVIKNEPKNMTPGIKGYHFSSSDLLGNQLIFVIPDHSYLPLWPKGTKCIIEKSKTYKNGSYVLAYGQSNKAFIIRKYFKDADTICLLPITDRQVVEHIIFDETEMEILGHVTEINYRL</sequence>
<organism evidence="2 3">
    <name type="scientific">Ignavigranum ruoffiae</name>
    <dbReference type="NCBI Taxonomy" id="89093"/>
    <lineage>
        <taxon>Bacteria</taxon>
        <taxon>Bacillati</taxon>
        <taxon>Bacillota</taxon>
        <taxon>Bacilli</taxon>
        <taxon>Lactobacillales</taxon>
        <taxon>Aerococcaceae</taxon>
        <taxon>Ignavigranum</taxon>
    </lineage>
</organism>
<dbReference type="InterPro" id="IPR010982">
    <property type="entry name" value="Lambda_DNA-bd_dom_sf"/>
</dbReference>
<evidence type="ECO:0000313" key="2">
    <source>
        <dbReference type="EMBL" id="SEQ55713.1"/>
    </source>
</evidence>
<dbReference type="Gene3D" id="1.10.260.40">
    <property type="entry name" value="lambda repressor-like DNA-binding domains"/>
    <property type="match status" value="1"/>
</dbReference>
<evidence type="ECO:0000259" key="1">
    <source>
        <dbReference type="PROSITE" id="PS50943"/>
    </source>
</evidence>
<name>A0A1H9H0D5_9LACT</name>
<accession>A0A1H9H0D5</accession>
<dbReference type="InterPro" id="IPR036286">
    <property type="entry name" value="LexA/Signal_pep-like_sf"/>
</dbReference>
<dbReference type="InterPro" id="IPR001387">
    <property type="entry name" value="Cro/C1-type_HTH"/>
</dbReference>
<dbReference type="OrthoDB" id="2475196at2"/>
<feature type="domain" description="HTH cro/C1-type" evidence="1">
    <location>
        <begin position="7"/>
        <end position="62"/>
    </location>
</feature>
<dbReference type="GO" id="GO:0003677">
    <property type="term" value="F:DNA binding"/>
    <property type="evidence" value="ECO:0007669"/>
    <property type="project" value="InterPro"/>
</dbReference>
<dbReference type="SUPFAM" id="SSF47413">
    <property type="entry name" value="lambda repressor-like DNA-binding domains"/>
    <property type="match status" value="1"/>
</dbReference>
<dbReference type="Proteomes" id="UP000198833">
    <property type="component" value="Unassembled WGS sequence"/>
</dbReference>
<dbReference type="AlphaFoldDB" id="A0A1H9H0D5"/>
<dbReference type="Pfam" id="PF01381">
    <property type="entry name" value="HTH_3"/>
    <property type="match status" value="1"/>
</dbReference>
<dbReference type="CDD" id="cd00093">
    <property type="entry name" value="HTH_XRE"/>
    <property type="match status" value="1"/>
</dbReference>
<dbReference type="Gene3D" id="2.10.109.10">
    <property type="entry name" value="Umud Fragment, subunit A"/>
    <property type="match status" value="1"/>
</dbReference>
<dbReference type="PROSITE" id="PS50943">
    <property type="entry name" value="HTH_CROC1"/>
    <property type="match status" value="1"/>
</dbReference>